<sequence length="285" mass="31533">MEAEFVSRAMAAATALAGELYLRVDDAVVIHNSNKLALRLFPCDVFARVALTGQEVAALEVELARRLAAVASPVAALEPRVEPRVYERDGFAVTLWTYYEVVAADLDLPGAYADVLHRLHTGMRGVEIATPHFLDRVAEAERLVTQRDETPALADADRHLLLSTLQSARERIHSRGAAEQLLHGEPHPGNLLNTCDGLLFIDFETCCRGPIEFDVAHVPEEVSARYPDVDQVLLAECRRLVLAMVAAWRWDILDEFPDGHQHGRNILTLLRQGPPWPTLGTLAAE</sequence>
<dbReference type="Gene3D" id="3.90.1200.10">
    <property type="match status" value="1"/>
</dbReference>
<evidence type="ECO:0000313" key="3">
    <source>
        <dbReference type="Proteomes" id="UP000482960"/>
    </source>
</evidence>
<reference evidence="2 3" key="2">
    <citation type="submission" date="2020-03" db="EMBL/GenBank/DDBJ databases">
        <authorList>
            <person name="Ichikawa N."/>
            <person name="Kimura A."/>
            <person name="Kitahashi Y."/>
            <person name="Uohara A."/>
        </authorList>
    </citation>
    <scope>NUCLEOTIDE SEQUENCE [LARGE SCALE GENOMIC DNA]</scope>
    <source>
        <strain evidence="2 3">NBRC 108638</strain>
    </source>
</reference>
<dbReference type="AlphaFoldDB" id="A0A6V8LHG3"/>
<evidence type="ECO:0000259" key="1">
    <source>
        <dbReference type="Pfam" id="PF01636"/>
    </source>
</evidence>
<keyword evidence="3" id="KW-1185">Reference proteome</keyword>
<dbReference type="InterPro" id="IPR002575">
    <property type="entry name" value="Aminoglycoside_PTrfase"/>
</dbReference>
<comment type="caution">
    <text evidence="2">The sequence shown here is derived from an EMBL/GenBank/DDBJ whole genome shotgun (WGS) entry which is preliminary data.</text>
</comment>
<evidence type="ECO:0000313" key="2">
    <source>
        <dbReference type="EMBL" id="GFJ93546.1"/>
    </source>
</evidence>
<dbReference type="GO" id="GO:0016740">
    <property type="term" value="F:transferase activity"/>
    <property type="evidence" value="ECO:0007669"/>
    <property type="project" value="UniProtKB-KW"/>
</dbReference>
<feature type="domain" description="Aminoglycoside phosphotransferase" evidence="1">
    <location>
        <begin position="48"/>
        <end position="219"/>
    </location>
</feature>
<name>A0A6V8LHG3_9ACTN</name>
<reference evidence="2 3" key="1">
    <citation type="submission" date="2020-03" db="EMBL/GenBank/DDBJ databases">
        <title>Whole genome shotgun sequence of Phytohabitans rumicis NBRC 108638.</title>
        <authorList>
            <person name="Komaki H."/>
            <person name="Tamura T."/>
        </authorList>
    </citation>
    <scope>NUCLEOTIDE SEQUENCE [LARGE SCALE GENOMIC DNA]</scope>
    <source>
        <strain evidence="2 3">NBRC 108638</strain>
    </source>
</reference>
<accession>A0A6V8LHG3</accession>
<organism evidence="2 3">
    <name type="scientific">Phytohabitans rumicis</name>
    <dbReference type="NCBI Taxonomy" id="1076125"/>
    <lineage>
        <taxon>Bacteria</taxon>
        <taxon>Bacillati</taxon>
        <taxon>Actinomycetota</taxon>
        <taxon>Actinomycetes</taxon>
        <taxon>Micromonosporales</taxon>
        <taxon>Micromonosporaceae</taxon>
    </lineage>
</organism>
<keyword evidence="2" id="KW-0808">Transferase</keyword>
<proteinExistence type="predicted"/>
<gene>
    <name evidence="2" type="ORF">Prum_071880</name>
</gene>
<dbReference type="Pfam" id="PF01636">
    <property type="entry name" value="APH"/>
    <property type="match status" value="1"/>
</dbReference>
<dbReference type="SUPFAM" id="SSF56112">
    <property type="entry name" value="Protein kinase-like (PK-like)"/>
    <property type="match status" value="1"/>
</dbReference>
<dbReference type="RefSeq" id="WP_173080187.1">
    <property type="nucleotide sequence ID" value="NZ_BAABJB010000001.1"/>
</dbReference>
<dbReference type="Proteomes" id="UP000482960">
    <property type="component" value="Unassembled WGS sequence"/>
</dbReference>
<dbReference type="InterPro" id="IPR011009">
    <property type="entry name" value="Kinase-like_dom_sf"/>
</dbReference>
<protein>
    <submittedName>
        <fullName evidence="2">Aminoglycoside phosphotransferase</fullName>
    </submittedName>
</protein>
<dbReference type="EMBL" id="BLPG01000001">
    <property type="protein sequence ID" value="GFJ93546.1"/>
    <property type="molecule type" value="Genomic_DNA"/>
</dbReference>